<evidence type="ECO:0000256" key="2">
    <source>
        <dbReference type="SAM" id="Phobius"/>
    </source>
</evidence>
<evidence type="ECO:0000313" key="3">
    <source>
        <dbReference type="EMBL" id="CDP04515.1"/>
    </source>
</evidence>
<feature type="transmembrane region" description="Helical" evidence="2">
    <location>
        <begin position="29"/>
        <end position="52"/>
    </location>
</feature>
<dbReference type="PANTHER" id="PTHR34947:SF4">
    <property type="entry name" value="TRANSMEMBRANE PROTEIN"/>
    <property type="match status" value="1"/>
</dbReference>
<protein>
    <recommendedName>
        <fullName evidence="5">DUF4408 domain-containing protein</fullName>
    </recommendedName>
</protein>
<name>A0A068U7I3_COFCA</name>
<dbReference type="EMBL" id="HG739096">
    <property type="protein sequence ID" value="CDP04515.1"/>
    <property type="molecule type" value="Genomic_DNA"/>
</dbReference>
<feature type="region of interest" description="Disordered" evidence="1">
    <location>
        <begin position="100"/>
        <end position="122"/>
    </location>
</feature>
<dbReference type="PANTHER" id="PTHR34947">
    <property type="entry name" value="TRANSMEMBRANE PROTEIN"/>
    <property type="match status" value="1"/>
</dbReference>
<evidence type="ECO:0000313" key="4">
    <source>
        <dbReference type="Proteomes" id="UP000295252"/>
    </source>
</evidence>
<gene>
    <name evidence="3" type="ORF">GSCOC_T00017935001</name>
</gene>
<keyword evidence="2" id="KW-1133">Transmembrane helix</keyword>
<proteinExistence type="predicted"/>
<keyword evidence="4" id="KW-1185">Reference proteome</keyword>
<dbReference type="Gramene" id="CDP04515">
    <property type="protein sequence ID" value="CDP04515"/>
    <property type="gene ID" value="GSCOC_T00017935001"/>
</dbReference>
<dbReference type="PhylomeDB" id="A0A068U7I3"/>
<accession>A0A068U7I3</accession>
<dbReference type="AlphaFoldDB" id="A0A068U7I3"/>
<dbReference type="Proteomes" id="UP000295252">
    <property type="component" value="Chromosome XI"/>
</dbReference>
<dbReference type="OMA" id="YIFLICH"/>
<keyword evidence="2" id="KW-0812">Transmembrane</keyword>
<dbReference type="InParanoid" id="A0A068U7I3"/>
<sequence>MDQNELSDTGISSQSNRYYYLFIKKTFKFLLPVSLVSFLLSYVTGFSFFFAYNFHFSALVFPLFARALERKYMFLVCNGILAFLGKTFKFYSSSLSVPDFNDHDESTRSTAEAREEKPVSESTLFAGQEDEIHACPDKTEVNAAEEKLKLQENGNEHVSVSFTSEIDQGTQAGGLMIDNEDLDLIEEEEEEIPLDEEDMEEGGGLLCASASEEEVGVNINTEELNRKFEEFIRKMKEEIRIQAQQPQLVTV</sequence>
<feature type="compositionally biased region" description="Basic and acidic residues" evidence="1">
    <location>
        <begin position="100"/>
        <end position="119"/>
    </location>
</feature>
<evidence type="ECO:0000256" key="1">
    <source>
        <dbReference type="SAM" id="MobiDB-lite"/>
    </source>
</evidence>
<organism evidence="3 4">
    <name type="scientific">Coffea canephora</name>
    <name type="common">Robusta coffee</name>
    <dbReference type="NCBI Taxonomy" id="49390"/>
    <lineage>
        <taxon>Eukaryota</taxon>
        <taxon>Viridiplantae</taxon>
        <taxon>Streptophyta</taxon>
        <taxon>Embryophyta</taxon>
        <taxon>Tracheophyta</taxon>
        <taxon>Spermatophyta</taxon>
        <taxon>Magnoliopsida</taxon>
        <taxon>eudicotyledons</taxon>
        <taxon>Gunneridae</taxon>
        <taxon>Pentapetalae</taxon>
        <taxon>asterids</taxon>
        <taxon>lamiids</taxon>
        <taxon>Gentianales</taxon>
        <taxon>Rubiaceae</taxon>
        <taxon>Ixoroideae</taxon>
        <taxon>Gardenieae complex</taxon>
        <taxon>Bertiereae - Coffeeae clade</taxon>
        <taxon>Coffeeae</taxon>
        <taxon>Coffea</taxon>
    </lineage>
</organism>
<evidence type="ECO:0008006" key="5">
    <source>
        <dbReference type="Google" id="ProtNLM"/>
    </source>
</evidence>
<keyword evidence="2" id="KW-0472">Membrane</keyword>
<reference evidence="4" key="1">
    <citation type="journal article" date="2014" name="Science">
        <title>The coffee genome provides insight into the convergent evolution of caffeine biosynthesis.</title>
        <authorList>
            <person name="Denoeud F."/>
            <person name="Carretero-Paulet L."/>
            <person name="Dereeper A."/>
            <person name="Droc G."/>
            <person name="Guyot R."/>
            <person name="Pietrella M."/>
            <person name="Zheng C."/>
            <person name="Alberti A."/>
            <person name="Anthony F."/>
            <person name="Aprea G."/>
            <person name="Aury J.M."/>
            <person name="Bento P."/>
            <person name="Bernard M."/>
            <person name="Bocs S."/>
            <person name="Campa C."/>
            <person name="Cenci A."/>
            <person name="Combes M.C."/>
            <person name="Crouzillat D."/>
            <person name="Da Silva C."/>
            <person name="Daddiego L."/>
            <person name="De Bellis F."/>
            <person name="Dussert S."/>
            <person name="Garsmeur O."/>
            <person name="Gayraud T."/>
            <person name="Guignon V."/>
            <person name="Jahn K."/>
            <person name="Jamilloux V."/>
            <person name="Joet T."/>
            <person name="Labadie K."/>
            <person name="Lan T."/>
            <person name="Leclercq J."/>
            <person name="Lepelley M."/>
            <person name="Leroy T."/>
            <person name="Li L.T."/>
            <person name="Librado P."/>
            <person name="Lopez L."/>
            <person name="Munoz A."/>
            <person name="Noel B."/>
            <person name="Pallavicini A."/>
            <person name="Perrotta G."/>
            <person name="Poncet V."/>
            <person name="Pot D."/>
            <person name="Priyono X."/>
            <person name="Rigoreau M."/>
            <person name="Rouard M."/>
            <person name="Rozas J."/>
            <person name="Tranchant-Dubreuil C."/>
            <person name="VanBuren R."/>
            <person name="Zhang Q."/>
            <person name="Andrade A.C."/>
            <person name="Argout X."/>
            <person name="Bertrand B."/>
            <person name="de Kochko A."/>
            <person name="Graziosi G."/>
            <person name="Henry R.J."/>
            <person name="Jayarama X."/>
            <person name="Ming R."/>
            <person name="Nagai C."/>
            <person name="Rounsley S."/>
            <person name="Sankoff D."/>
            <person name="Giuliano G."/>
            <person name="Albert V.A."/>
            <person name="Wincker P."/>
            <person name="Lashermes P."/>
        </authorList>
    </citation>
    <scope>NUCLEOTIDE SEQUENCE [LARGE SCALE GENOMIC DNA]</scope>
    <source>
        <strain evidence="4">cv. DH200-94</strain>
    </source>
</reference>
<dbReference type="OrthoDB" id="1303733at2759"/>